<dbReference type="InterPro" id="IPR029058">
    <property type="entry name" value="AB_hydrolase_fold"/>
</dbReference>
<dbReference type="EMBL" id="VEVO01000019">
    <property type="protein sequence ID" value="KAF0026875.1"/>
    <property type="molecule type" value="Genomic_DNA"/>
</dbReference>
<comment type="similarity">
    <text evidence="3 13">Belongs to the esterase D family.</text>
</comment>
<comment type="function">
    <text evidence="1 13">Serine hydrolase involved in the detoxification of formaldehyde.</text>
</comment>
<evidence type="ECO:0000256" key="4">
    <source>
        <dbReference type="ARBA" id="ARBA00012479"/>
    </source>
</evidence>
<dbReference type="SUPFAM" id="SSF81321">
    <property type="entry name" value="Family A G protein-coupled receptor-like"/>
    <property type="match status" value="1"/>
</dbReference>
<keyword evidence="10 14" id="KW-0472">Membrane</keyword>
<dbReference type="Gene3D" id="1.20.1070.10">
    <property type="entry name" value="Rhodopsin 7-helix transmembrane proteins"/>
    <property type="match status" value="1"/>
</dbReference>
<dbReference type="GO" id="GO:0018738">
    <property type="term" value="F:S-formylglutathione hydrolase activity"/>
    <property type="evidence" value="ECO:0007669"/>
    <property type="project" value="UniProtKB-EC"/>
</dbReference>
<dbReference type="GO" id="GO:0052689">
    <property type="term" value="F:carboxylic ester hydrolase activity"/>
    <property type="evidence" value="ECO:0007669"/>
    <property type="project" value="UniProtKB-KW"/>
</dbReference>
<dbReference type="Pfam" id="PF13853">
    <property type="entry name" value="7tm_4"/>
    <property type="match status" value="1"/>
</dbReference>
<evidence type="ECO:0000256" key="7">
    <source>
        <dbReference type="ARBA" id="ARBA00022692"/>
    </source>
</evidence>
<evidence type="ECO:0000256" key="8">
    <source>
        <dbReference type="ARBA" id="ARBA00022801"/>
    </source>
</evidence>
<dbReference type="PANTHER" id="PTHR10061:SF0">
    <property type="entry name" value="S-FORMYLGLUTATHIONE HYDROLASE"/>
    <property type="match status" value="1"/>
</dbReference>
<evidence type="ECO:0000256" key="11">
    <source>
        <dbReference type="ARBA" id="ARBA00023224"/>
    </source>
</evidence>
<feature type="transmembrane region" description="Helical" evidence="14">
    <location>
        <begin position="127"/>
        <end position="148"/>
    </location>
</feature>
<accession>A0A6A4S3R1</accession>
<evidence type="ECO:0000256" key="9">
    <source>
        <dbReference type="ARBA" id="ARBA00022989"/>
    </source>
</evidence>
<dbReference type="SUPFAM" id="SSF53474">
    <property type="entry name" value="alpha/beta-Hydrolases"/>
    <property type="match status" value="1"/>
</dbReference>
<evidence type="ECO:0000256" key="12">
    <source>
        <dbReference type="PIRSR" id="PIRSR614186-1"/>
    </source>
</evidence>
<dbReference type="InterPro" id="IPR000725">
    <property type="entry name" value="Olfact_rcpt"/>
</dbReference>
<name>A0A6A4S3R1_SCOMX</name>
<evidence type="ECO:0000313" key="15">
    <source>
        <dbReference type="EMBL" id="KAF0026875.1"/>
    </source>
</evidence>
<dbReference type="InterPro" id="IPR000801">
    <property type="entry name" value="Esterase-like"/>
</dbReference>
<feature type="active site" description="Charge relay system" evidence="12">
    <location>
        <position position="342"/>
    </location>
</feature>
<dbReference type="Pfam" id="PF00756">
    <property type="entry name" value="Esterase"/>
    <property type="match status" value="1"/>
</dbReference>
<gene>
    <name evidence="15" type="ORF">F2P81_021612</name>
</gene>
<comment type="catalytic activity">
    <reaction evidence="13">
        <text>S-formylglutathione + H2O = formate + glutathione + H(+)</text>
        <dbReference type="Rhea" id="RHEA:14961"/>
        <dbReference type="ChEBI" id="CHEBI:15377"/>
        <dbReference type="ChEBI" id="CHEBI:15378"/>
        <dbReference type="ChEBI" id="CHEBI:15740"/>
        <dbReference type="ChEBI" id="CHEBI:57688"/>
        <dbReference type="ChEBI" id="CHEBI:57925"/>
        <dbReference type="EC" id="3.1.2.12"/>
    </reaction>
</comment>
<evidence type="ECO:0000256" key="6">
    <source>
        <dbReference type="ARBA" id="ARBA00022487"/>
    </source>
</evidence>
<comment type="subcellular location">
    <subcellularLocation>
        <location evidence="13">Cytoplasm</location>
    </subcellularLocation>
    <subcellularLocation>
        <location evidence="2">Membrane</location>
        <topology evidence="2">Multi-pass membrane protein</topology>
    </subcellularLocation>
</comment>
<dbReference type="EC" id="3.1.2.12" evidence="4 13"/>
<dbReference type="Gene3D" id="3.40.50.1820">
    <property type="entry name" value="alpha/beta hydrolase"/>
    <property type="match status" value="1"/>
</dbReference>
<evidence type="ECO:0000256" key="13">
    <source>
        <dbReference type="RuleBase" id="RU363068"/>
    </source>
</evidence>
<evidence type="ECO:0000256" key="10">
    <source>
        <dbReference type="ARBA" id="ARBA00023136"/>
    </source>
</evidence>
<proteinExistence type="inferred from homology"/>
<comment type="caution">
    <text evidence="15">The sequence shown here is derived from an EMBL/GenBank/DDBJ whole genome shotgun (WGS) entry which is preliminary data.</text>
</comment>
<dbReference type="Proteomes" id="UP000438429">
    <property type="component" value="Unassembled WGS sequence"/>
</dbReference>
<keyword evidence="6 13" id="KW-0719">Serine esterase</keyword>
<reference evidence="15 16" key="1">
    <citation type="submission" date="2019-06" db="EMBL/GenBank/DDBJ databases">
        <title>Draft genomes of female and male turbot (Scophthalmus maximus).</title>
        <authorList>
            <person name="Xu H."/>
            <person name="Xu X.-W."/>
            <person name="Shao C."/>
            <person name="Chen S."/>
        </authorList>
    </citation>
    <scope>NUCLEOTIDE SEQUENCE [LARGE SCALE GENOMIC DNA]</scope>
    <source>
        <strain evidence="15">Ysfricsl-2016a</strain>
        <tissue evidence="15">Blood</tissue>
    </source>
</reference>
<dbReference type="GO" id="GO:0007186">
    <property type="term" value="P:G protein-coupled receptor signaling pathway"/>
    <property type="evidence" value="ECO:0007669"/>
    <property type="project" value="InterPro"/>
</dbReference>
<evidence type="ECO:0000256" key="2">
    <source>
        <dbReference type="ARBA" id="ARBA00004141"/>
    </source>
</evidence>
<dbReference type="GO" id="GO:0046294">
    <property type="term" value="P:formaldehyde catabolic process"/>
    <property type="evidence" value="ECO:0007669"/>
    <property type="project" value="InterPro"/>
</dbReference>
<dbReference type="PANTHER" id="PTHR10061">
    <property type="entry name" value="S-FORMYLGLUTATHIONE HYDROLASE"/>
    <property type="match status" value="1"/>
</dbReference>
<feature type="active site" description="Charge relay system" evidence="12">
    <location>
        <position position="453"/>
    </location>
</feature>
<keyword evidence="8 13" id="KW-0378">Hydrolase</keyword>
<evidence type="ECO:0000256" key="1">
    <source>
        <dbReference type="ARBA" id="ARBA00002608"/>
    </source>
</evidence>
<dbReference type="FunFam" id="3.40.50.1820:FF:000002">
    <property type="entry name" value="S-formylglutathione hydrolase"/>
    <property type="match status" value="1"/>
</dbReference>
<protein>
    <recommendedName>
        <fullName evidence="5 13">S-formylglutathione hydrolase</fullName>
        <ecNumber evidence="4 13">3.1.2.12</ecNumber>
    </recommendedName>
</protein>
<organism evidence="15 16">
    <name type="scientific">Scophthalmus maximus</name>
    <name type="common">Turbot</name>
    <name type="synonym">Psetta maxima</name>
    <dbReference type="NCBI Taxonomy" id="52904"/>
    <lineage>
        <taxon>Eukaryota</taxon>
        <taxon>Metazoa</taxon>
        <taxon>Chordata</taxon>
        <taxon>Craniata</taxon>
        <taxon>Vertebrata</taxon>
        <taxon>Euteleostomi</taxon>
        <taxon>Actinopterygii</taxon>
        <taxon>Neopterygii</taxon>
        <taxon>Teleostei</taxon>
        <taxon>Neoteleostei</taxon>
        <taxon>Acanthomorphata</taxon>
        <taxon>Carangaria</taxon>
        <taxon>Pleuronectiformes</taxon>
        <taxon>Pleuronectoidei</taxon>
        <taxon>Scophthalmidae</taxon>
        <taxon>Scophthalmus</taxon>
    </lineage>
</organism>
<dbReference type="AlphaFoldDB" id="A0A6A4S3R1"/>
<dbReference type="GO" id="GO:0016020">
    <property type="term" value="C:membrane"/>
    <property type="evidence" value="ECO:0007669"/>
    <property type="project" value="UniProtKB-SubCell"/>
</dbReference>
<keyword evidence="7 14" id="KW-0812">Transmembrane</keyword>
<dbReference type="GO" id="GO:0005829">
    <property type="term" value="C:cytosol"/>
    <property type="evidence" value="ECO:0007669"/>
    <property type="project" value="TreeGrafter"/>
</dbReference>
<keyword evidence="11" id="KW-0807">Transducer</keyword>
<evidence type="ECO:0000256" key="3">
    <source>
        <dbReference type="ARBA" id="ARBA00005622"/>
    </source>
</evidence>
<evidence type="ECO:0000313" key="16">
    <source>
        <dbReference type="Proteomes" id="UP000438429"/>
    </source>
</evidence>
<keyword evidence="13" id="KW-0963">Cytoplasm</keyword>
<dbReference type="GO" id="GO:0004984">
    <property type="term" value="F:olfactory receptor activity"/>
    <property type="evidence" value="ECO:0007669"/>
    <property type="project" value="InterPro"/>
</dbReference>
<feature type="active site" description="Charge relay system" evidence="12">
    <location>
        <position position="419"/>
    </location>
</feature>
<evidence type="ECO:0000256" key="14">
    <source>
        <dbReference type="SAM" id="Phobius"/>
    </source>
</evidence>
<keyword evidence="9 14" id="KW-1133">Transmembrane helix</keyword>
<evidence type="ECO:0000256" key="5">
    <source>
        <dbReference type="ARBA" id="ARBA00016774"/>
    </source>
</evidence>
<dbReference type="NCBIfam" id="TIGR02821">
    <property type="entry name" value="fghA_ester_D"/>
    <property type="match status" value="1"/>
</dbReference>
<dbReference type="InterPro" id="IPR014186">
    <property type="entry name" value="S-formylglutathione_hydrol"/>
</dbReference>
<sequence length="475" mass="53299">MSSADGRASGWFPGFQSVGIKSNCLFERHKTAIRRKMTHMGTNSTWNPLYFQFTLFVDYGPLRFLMDVLHDTHLISRAMCFIQMYFIHSYKAHEVTILTAMAYDRFVAIIHPLHYDSKMSMKMVRRLLIFALLSPVCVFGFLFEFLIIPPISNPLVYGLSLSQIRGVLFIRVKNSQILKGVITRSEMRQVVSAMALTQVSSNKCAGGFQKVFEHDSTELKCKMKFAVYLPPQAETDKCPVLYWLSGLTCTEQNVITKAGSQLAAAEHGIIVVAPDTSPRGCNIEGEDESWDFGTGAGFYVDATQDPWKTNYRMYSYVTEELPKLINANFPSDPDRMSISGHSMGGHGALVCALKNPGKYKAVSAFSPICNPMQCPWGQKAFAGYLGSDRSTWEAYDATVLAGAYSGPQLDILIDQGRDDQFLSASQLLPDNLIAVCSEKKIPVVFRLQPGYDHSYFFIYSFMNDHIKHHAKYLNA</sequence>